<keyword evidence="3" id="KW-1185">Reference proteome</keyword>
<keyword evidence="2" id="KW-0808">Transferase</keyword>
<evidence type="ECO:0000313" key="3">
    <source>
        <dbReference type="Proteomes" id="UP001172728"/>
    </source>
</evidence>
<dbReference type="Gene3D" id="3.90.1200.10">
    <property type="match status" value="1"/>
</dbReference>
<dbReference type="EC" id="2.7.1.-" evidence="2"/>
<dbReference type="GO" id="GO:0016740">
    <property type="term" value="F:transferase activity"/>
    <property type="evidence" value="ECO:0007669"/>
    <property type="project" value="UniProtKB-KW"/>
</dbReference>
<gene>
    <name evidence="2" type="ORF">QQX09_10335</name>
</gene>
<sequence length="335" mass="35708">MTSLLPTQRPLARDELGAVLAPLGRVADHWLLSGGTFSAVQGVELVGGGTVVVKTSVPEVRDIRGRSRLLGYEHDMLGAERDNLALVAGLGIPAPRIVLEDFSREAADVDVLVMTMLPGMAWDSAVDVMTPATNDRALHQVGGILAALGSVRGPRFGFPADGFRLGDDTWPGFLRRLVASAVDDAAAWDVDIEPRRLEAAVDVAAGALAEVTEPTLVHADLWHGNVLVDPQTGDITGVVDFERSLFGDPLWGLAGGETHASGPFESAKVRGYEAATGRPLAMGRAAELRVALYRLWSMAVQLTEIGPRGFEGPWLDGHRASLRANRERLHAILGV</sequence>
<comment type="caution">
    <text evidence="2">The sequence shown here is derived from an EMBL/GenBank/DDBJ whole genome shotgun (WGS) entry which is preliminary data.</text>
</comment>
<dbReference type="InterPro" id="IPR011009">
    <property type="entry name" value="Kinase-like_dom_sf"/>
</dbReference>
<feature type="domain" description="Aminoglycoside phosphotransferase" evidence="1">
    <location>
        <begin position="74"/>
        <end position="257"/>
    </location>
</feature>
<evidence type="ECO:0000259" key="1">
    <source>
        <dbReference type="Pfam" id="PF01636"/>
    </source>
</evidence>
<proteinExistence type="predicted"/>
<organism evidence="2 3">
    <name type="scientific">Demequina litoralis</name>
    <dbReference type="NCBI Taxonomy" id="3051660"/>
    <lineage>
        <taxon>Bacteria</taxon>
        <taxon>Bacillati</taxon>
        <taxon>Actinomycetota</taxon>
        <taxon>Actinomycetes</taxon>
        <taxon>Micrococcales</taxon>
        <taxon>Demequinaceae</taxon>
        <taxon>Demequina</taxon>
    </lineage>
</organism>
<reference evidence="2" key="1">
    <citation type="submission" date="2023-06" db="EMBL/GenBank/DDBJ databases">
        <title>Sysu t00192.</title>
        <authorList>
            <person name="Gao L."/>
            <person name="Fang B.-Z."/>
            <person name="Li W.-J."/>
        </authorList>
    </citation>
    <scope>NUCLEOTIDE SEQUENCE</scope>
    <source>
        <strain evidence="2">SYSU T00192</strain>
    </source>
</reference>
<dbReference type="EMBL" id="JAUHPW010000007">
    <property type="protein sequence ID" value="MDN4476252.1"/>
    <property type="molecule type" value="Genomic_DNA"/>
</dbReference>
<dbReference type="RefSeq" id="WP_301134295.1">
    <property type="nucleotide sequence ID" value="NZ_JAUHPW010000007.1"/>
</dbReference>
<dbReference type="SUPFAM" id="SSF56112">
    <property type="entry name" value="Protein kinase-like (PK-like)"/>
    <property type="match status" value="1"/>
</dbReference>
<name>A0ABT8GAT7_9MICO</name>
<dbReference type="InterPro" id="IPR002575">
    <property type="entry name" value="Aminoglycoside_PTrfase"/>
</dbReference>
<dbReference type="InterPro" id="IPR051678">
    <property type="entry name" value="AGP_Transferase"/>
</dbReference>
<dbReference type="PANTHER" id="PTHR21310">
    <property type="entry name" value="AMINOGLYCOSIDE PHOSPHOTRANSFERASE-RELATED-RELATED"/>
    <property type="match status" value="1"/>
</dbReference>
<dbReference type="Pfam" id="PF01636">
    <property type="entry name" value="APH"/>
    <property type="match status" value="1"/>
</dbReference>
<dbReference type="PANTHER" id="PTHR21310:SF15">
    <property type="entry name" value="AMINOGLYCOSIDE PHOSPHOTRANSFERASE DOMAIN-CONTAINING PROTEIN"/>
    <property type="match status" value="1"/>
</dbReference>
<dbReference type="Proteomes" id="UP001172728">
    <property type="component" value="Unassembled WGS sequence"/>
</dbReference>
<evidence type="ECO:0000313" key="2">
    <source>
        <dbReference type="EMBL" id="MDN4476252.1"/>
    </source>
</evidence>
<accession>A0ABT8GAT7</accession>
<protein>
    <submittedName>
        <fullName evidence="2">Aminoglycoside phosphotransferase family protein</fullName>
        <ecNumber evidence="2">2.7.1.-</ecNumber>
    </submittedName>
</protein>